<dbReference type="InterPro" id="IPR042070">
    <property type="entry name" value="PucR_C-HTH_sf"/>
</dbReference>
<dbReference type="PANTHER" id="PTHR33744">
    <property type="entry name" value="CARBOHYDRATE DIACID REGULATOR"/>
    <property type="match status" value="1"/>
</dbReference>
<evidence type="ECO:0000256" key="1">
    <source>
        <dbReference type="SAM" id="MobiDB-lite"/>
    </source>
</evidence>
<feature type="domain" description="Purine catabolism PurC-like" evidence="2">
    <location>
        <begin position="6"/>
        <end position="117"/>
    </location>
</feature>
<dbReference type="Proteomes" id="UP001501414">
    <property type="component" value="Unassembled WGS sequence"/>
</dbReference>
<evidence type="ECO:0000259" key="2">
    <source>
        <dbReference type="Pfam" id="PF07905"/>
    </source>
</evidence>
<evidence type="ECO:0000259" key="3">
    <source>
        <dbReference type="Pfam" id="PF13556"/>
    </source>
</evidence>
<dbReference type="Pfam" id="PF07905">
    <property type="entry name" value="PucR"/>
    <property type="match status" value="1"/>
</dbReference>
<protein>
    <recommendedName>
        <fullName evidence="6">PucR family transcriptional regulator</fullName>
    </recommendedName>
</protein>
<dbReference type="InterPro" id="IPR051448">
    <property type="entry name" value="CdaR-like_regulators"/>
</dbReference>
<name>A0ABN1Y965_9PSEU</name>
<dbReference type="InterPro" id="IPR025736">
    <property type="entry name" value="PucR_C-HTH_dom"/>
</dbReference>
<organism evidence="4 5">
    <name type="scientific">Pseudonocardia kongjuensis</name>
    <dbReference type="NCBI Taxonomy" id="102227"/>
    <lineage>
        <taxon>Bacteria</taxon>
        <taxon>Bacillati</taxon>
        <taxon>Actinomycetota</taxon>
        <taxon>Actinomycetes</taxon>
        <taxon>Pseudonocardiales</taxon>
        <taxon>Pseudonocardiaceae</taxon>
        <taxon>Pseudonocardia</taxon>
    </lineage>
</organism>
<feature type="region of interest" description="Disordered" evidence="1">
    <location>
        <begin position="274"/>
        <end position="294"/>
    </location>
</feature>
<gene>
    <name evidence="4" type="ORF">GCM10009613_59650</name>
</gene>
<dbReference type="Pfam" id="PF13556">
    <property type="entry name" value="HTH_30"/>
    <property type="match status" value="1"/>
</dbReference>
<accession>A0ABN1Y965</accession>
<evidence type="ECO:0000313" key="4">
    <source>
        <dbReference type="EMBL" id="GAA1401384.1"/>
    </source>
</evidence>
<dbReference type="PANTHER" id="PTHR33744:SF1">
    <property type="entry name" value="DNA-BINDING TRANSCRIPTIONAL ACTIVATOR ADER"/>
    <property type="match status" value="1"/>
</dbReference>
<dbReference type="Gene3D" id="1.10.10.2840">
    <property type="entry name" value="PucR C-terminal helix-turn-helix domain"/>
    <property type="match status" value="1"/>
</dbReference>
<evidence type="ECO:0008006" key="6">
    <source>
        <dbReference type="Google" id="ProtNLM"/>
    </source>
</evidence>
<comment type="caution">
    <text evidence="4">The sequence shown here is derived from an EMBL/GenBank/DDBJ whole genome shotgun (WGS) entry which is preliminary data.</text>
</comment>
<dbReference type="InterPro" id="IPR012914">
    <property type="entry name" value="PucR_dom"/>
</dbReference>
<reference evidence="4 5" key="1">
    <citation type="journal article" date="2019" name="Int. J. Syst. Evol. Microbiol.">
        <title>The Global Catalogue of Microorganisms (GCM) 10K type strain sequencing project: providing services to taxonomists for standard genome sequencing and annotation.</title>
        <authorList>
            <consortium name="The Broad Institute Genomics Platform"/>
            <consortium name="The Broad Institute Genome Sequencing Center for Infectious Disease"/>
            <person name="Wu L."/>
            <person name="Ma J."/>
        </authorList>
    </citation>
    <scope>NUCLEOTIDE SEQUENCE [LARGE SCALE GENOMIC DNA]</scope>
    <source>
        <strain evidence="4 5">JCM 11896</strain>
    </source>
</reference>
<feature type="domain" description="PucR C-terminal helix-turn-helix" evidence="3">
    <location>
        <begin position="432"/>
        <end position="488"/>
    </location>
</feature>
<dbReference type="RefSeq" id="WP_344028980.1">
    <property type="nucleotide sequence ID" value="NZ_BAAAJK010000053.1"/>
</dbReference>
<evidence type="ECO:0000313" key="5">
    <source>
        <dbReference type="Proteomes" id="UP001501414"/>
    </source>
</evidence>
<dbReference type="EMBL" id="BAAAJK010000053">
    <property type="protein sequence ID" value="GAA1401384.1"/>
    <property type="molecule type" value="Genomic_DNA"/>
</dbReference>
<sequence length="491" mass="50397">MDLDDLLGRDGFGLLPVVPGRRRPVLGAHVVEIGHPTRWVPPGWVLLTTGLRLGSPADCRELVAELAAGDLAALGFGIGIVHDTVPAALVDEARRRELPLFAVPEATPFREIVRAVDAAVLDRDRDVFRRTAAITDTLTGLLDGPVPQQSLVHGLARALRCGVALHRPDGSVLAADPASGRAGAAERWTRFRGLAITGPPVEVVDADGLFAAAVRPRGELRAWLVAGASRGSVPVPLIVRAVALVARLLGGLAAAADDDALRRRADRAAELHRLVAGDPAPGPDAGTHGPPADRPRTVLVLAAGTALADAERTLDALRVPYLLGEVDGSVVAVVGEDVPAPGPPVAGAAGAPPVAGAAGGLPVAGSAGVAAGAPLGPGHRDARLAARHAALTGGGPVRAGDLGVLDRMVLEIGEERTAELARPLLAPLAPPLVETVRVWLAHRQDVPATARALHVHPNSVRHRLGRVQALVGDLRDPAVLAGIYLALLTGG</sequence>
<keyword evidence="5" id="KW-1185">Reference proteome</keyword>
<proteinExistence type="predicted"/>